<dbReference type="Proteomes" id="UP000218231">
    <property type="component" value="Unassembled WGS sequence"/>
</dbReference>
<dbReference type="SUPFAM" id="SSF48403">
    <property type="entry name" value="Ankyrin repeat"/>
    <property type="match status" value="1"/>
</dbReference>
<evidence type="ECO:0000256" key="1">
    <source>
        <dbReference type="SAM" id="MobiDB-lite"/>
    </source>
</evidence>
<sequence>MESQIVDAFKQVAKTVVISDNTTKKLNEIGREWKKSKKGRARHVKGDHGKEKDRNTTLPSPCDIADFIRTGVIEREKAEEQNDKNDKMEGKIVKLLAKYSIKLRRMKREAGKIYDPDERDDLEIRRRFFYHIGKSVVLKPRCALSPYESSVSATKPEAADERKHRTKAISKLYHMIMLSRNARQTFRKSQFEKRCDSKFAYTSSSIDGPYPIPWKLEINPAFQTAKTGDLQGFINYIDSGIKLNKEKPDDSATCNPSCVCKLMRIKWMNVNPLHIAITYNMDHFVLQVLNPEYYKSEIRKERVAHYEVILKTWLCRPMGCFLPQVTEYAAMLGKFDLLPSLYEAMMRFRCKLPQIFSYEPRYHKFFDSCYRTAAYLGQIEGLSHVAKWQDKIQSSVTHCDVQAACYDAISRGNSQTLGKLLDLLVRKDVEEFLVVATGACKSPTSICRQNGICTMPLLHRAFLSQSTDIVRICLDAIYVAHVKLKQKNGKAISPFKWLDVDGMSPMACLAQTRNEKFIKRVFHMEASRYFLIQRKADSDMLQAAIVSGNFKTVCFLLPEMPLCAISEVCPLSTSISARSPHCLQLIGELYHLAFQTSLITDQFVFVHEKDIFEAVDTALTSPFLKSIEMSIEKVSLHLEDELISFTLSHLFNEPVGQFRPLNLCHERVKEAMSQIFSISQTPEMSQEEAADVAAAANQSHSYKM</sequence>
<dbReference type="InterPro" id="IPR036770">
    <property type="entry name" value="Ankyrin_rpt-contain_sf"/>
</dbReference>
<evidence type="ECO:0000313" key="3">
    <source>
        <dbReference type="Proteomes" id="UP000218231"/>
    </source>
</evidence>
<accession>A0A2A2J6W2</accession>
<organism evidence="2 3">
    <name type="scientific">Diploscapter pachys</name>
    <dbReference type="NCBI Taxonomy" id="2018661"/>
    <lineage>
        <taxon>Eukaryota</taxon>
        <taxon>Metazoa</taxon>
        <taxon>Ecdysozoa</taxon>
        <taxon>Nematoda</taxon>
        <taxon>Chromadorea</taxon>
        <taxon>Rhabditida</taxon>
        <taxon>Rhabditina</taxon>
        <taxon>Rhabditomorpha</taxon>
        <taxon>Rhabditoidea</taxon>
        <taxon>Rhabditidae</taxon>
        <taxon>Diploscapter</taxon>
    </lineage>
</organism>
<protein>
    <submittedName>
        <fullName evidence="2">Uncharacterized protein</fullName>
    </submittedName>
</protein>
<name>A0A2A2J6W2_9BILA</name>
<comment type="caution">
    <text evidence="2">The sequence shown here is derived from an EMBL/GenBank/DDBJ whole genome shotgun (WGS) entry which is preliminary data.</text>
</comment>
<keyword evidence="3" id="KW-1185">Reference proteome</keyword>
<reference evidence="2 3" key="1">
    <citation type="journal article" date="2017" name="Curr. Biol.">
        <title>Genome architecture and evolution of a unichromosomal asexual nematode.</title>
        <authorList>
            <person name="Fradin H."/>
            <person name="Zegar C."/>
            <person name="Gutwein M."/>
            <person name="Lucas J."/>
            <person name="Kovtun M."/>
            <person name="Corcoran D."/>
            <person name="Baugh L.R."/>
            <person name="Kiontke K."/>
            <person name="Gunsalus K."/>
            <person name="Fitch D.H."/>
            <person name="Piano F."/>
        </authorList>
    </citation>
    <scope>NUCLEOTIDE SEQUENCE [LARGE SCALE GENOMIC DNA]</scope>
    <source>
        <strain evidence="2">PF1309</strain>
    </source>
</reference>
<feature type="compositionally biased region" description="Basic residues" evidence="1">
    <location>
        <begin position="34"/>
        <end position="43"/>
    </location>
</feature>
<dbReference type="EMBL" id="LIAE01010651">
    <property type="protein sequence ID" value="PAV57242.1"/>
    <property type="molecule type" value="Genomic_DNA"/>
</dbReference>
<proteinExistence type="predicted"/>
<feature type="region of interest" description="Disordered" evidence="1">
    <location>
        <begin position="30"/>
        <end position="60"/>
    </location>
</feature>
<feature type="compositionally biased region" description="Basic and acidic residues" evidence="1">
    <location>
        <begin position="44"/>
        <end position="55"/>
    </location>
</feature>
<evidence type="ECO:0000313" key="2">
    <source>
        <dbReference type="EMBL" id="PAV57242.1"/>
    </source>
</evidence>
<dbReference type="AlphaFoldDB" id="A0A2A2J6W2"/>
<gene>
    <name evidence="2" type="ORF">WR25_11482</name>
</gene>